<gene>
    <name evidence="1" type="ORF">ARMOST_18926</name>
</gene>
<protein>
    <submittedName>
        <fullName evidence="1">Uncharacterized protein</fullName>
    </submittedName>
</protein>
<evidence type="ECO:0000313" key="2">
    <source>
        <dbReference type="Proteomes" id="UP000219338"/>
    </source>
</evidence>
<dbReference type="OrthoDB" id="10630373at2759"/>
<keyword evidence="2" id="KW-1185">Reference proteome</keyword>
<dbReference type="EMBL" id="FUEG01000028">
    <property type="protein sequence ID" value="SJL15429.1"/>
    <property type="molecule type" value="Genomic_DNA"/>
</dbReference>
<dbReference type="Proteomes" id="UP000219338">
    <property type="component" value="Unassembled WGS sequence"/>
</dbReference>
<reference evidence="2" key="1">
    <citation type="journal article" date="2017" name="Nat. Ecol. Evol.">
        <title>Genome expansion and lineage-specific genetic innovations in the forest pathogenic fungi Armillaria.</title>
        <authorList>
            <person name="Sipos G."/>
            <person name="Prasanna A.N."/>
            <person name="Walter M.C."/>
            <person name="O'Connor E."/>
            <person name="Balint B."/>
            <person name="Krizsan K."/>
            <person name="Kiss B."/>
            <person name="Hess J."/>
            <person name="Varga T."/>
            <person name="Slot J."/>
            <person name="Riley R."/>
            <person name="Boka B."/>
            <person name="Rigling D."/>
            <person name="Barry K."/>
            <person name="Lee J."/>
            <person name="Mihaltcheva S."/>
            <person name="LaButti K."/>
            <person name="Lipzen A."/>
            <person name="Waldron R."/>
            <person name="Moloney N.M."/>
            <person name="Sperisen C."/>
            <person name="Kredics L."/>
            <person name="Vagvoelgyi C."/>
            <person name="Patrignani A."/>
            <person name="Fitzpatrick D."/>
            <person name="Nagy I."/>
            <person name="Doyle S."/>
            <person name="Anderson J.B."/>
            <person name="Grigoriev I.V."/>
            <person name="Gueldener U."/>
            <person name="Muensterkoetter M."/>
            <person name="Nagy L.G."/>
        </authorList>
    </citation>
    <scope>NUCLEOTIDE SEQUENCE [LARGE SCALE GENOMIC DNA]</scope>
    <source>
        <strain evidence="2">C18/9</strain>
    </source>
</reference>
<name>A0A284S363_ARMOS</name>
<organism evidence="1 2">
    <name type="scientific">Armillaria ostoyae</name>
    <name type="common">Armillaria root rot fungus</name>
    <dbReference type="NCBI Taxonomy" id="47428"/>
    <lineage>
        <taxon>Eukaryota</taxon>
        <taxon>Fungi</taxon>
        <taxon>Dikarya</taxon>
        <taxon>Basidiomycota</taxon>
        <taxon>Agaricomycotina</taxon>
        <taxon>Agaricomycetes</taxon>
        <taxon>Agaricomycetidae</taxon>
        <taxon>Agaricales</taxon>
        <taxon>Marasmiineae</taxon>
        <taxon>Physalacriaceae</taxon>
        <taxon>Armillaria</taxon>
    </lineage>
</organism>
<sequence length="150" mass="17156">MRFSTLQQPNARQFCRRLVARNLQVSVRWSDGIDKGFKTKLMLHVHHGVARRQFFCFQFLLWYHQALGEGSINLASLISHGEVMGAAEHLYASPSRIVVYPGRWESDFASSSVVVATRQPYVGTSRWSESAISDTHVTIVSARRQDFDYH</sequence>
<evidence type="ECO:0000313" key="1">
    <source>
        <dbReference type="EMBL" id="SJL15429.1"/>
    </source>
</evidence>
<dbReference type="AlphaFoldDB" id="A0A284S363"/>
<proteinExistence type="predicted"/>
<accession>A0A284S363</accession>